<feature type="compositionally biased region" description="Polar residues" evidence="1">
    <location>
        <begin position="947"/>
        <end position="960"/>
    </location>
</feature>
<proteinExistence type="predicted"/>
<feature type="compositionally biased region" description="Polar residues" evidence="1">
    <location>
        <begin position="525"/>
        <end position="534"/>
    </location>
</feature>
<comment type="caution">
    <text evidence="3">The sequence shown here is derived from an EMBL/GenBank/DDBJ whole genome shotgun (WGS) entry which is preliminary data.</text>
</comment>
<dbReference type="PANTHER" id="PTHR13199:SF11">
    <property type="entry name" value="PROTEIN ATOSSA"/>
    <property type="match status" value="1"/>
</dbReference>
<dbReference type="Gene3D" id="3.30.900.10">
    <property type="entry name" value="HORMA domain"/>
    <property type="match status" value="1"/>
</dbReference>
<dbReference type="GeneID" id="33570373"/>
<feature type="region of interest" description="Disordered" evidence="1">
    <location>
        <begin position="234"/>
        <end position="273"/>
    </location>
</feature>
<dbReference type="SMART" id="SM01177">
    <property type="entry name" value="DUF4210"/>
    <property type="match status" value="1"/>
</dbReference>
<dbReference type="Proteomes" id="UP000193648">
    <property type="component" value="Unassembled WGS sequence"/>
</dbReference>
<feature type="compositionally biased region" description="Low complexity" evidence="1">
    <location>
        <begin position="252"/>
        <end position="270"/>
    </location>
</feature>
<feature type="region of interest" description="Disordered" evidence="1">
    <location>
        <begin position="694"/>
        <end position="794"/>
    </location>
</feature>
<feature type="region of interest" description="Disordered" evidence="1">
    <location>
        <begin position="1154"/>
        <end position="1185"/>
    </location>
</feature>
<feature type="compositionally biased region" description="Basic and acidic residues" evidence="1">
    <location>
        <begin position="585"/>
        <end position="599"/>
    </location>
</feature>
<feature type="compositionally biased region" description="Low complexity" evidence="1">
    <location>
        <begin position="62"/>
        <end position="74"/>
    </location>
</feature>
<feature type="compositionally biased region" description="Basic residues" evidence="1">
    <location>
        <begin position="886"/>
        <end position="909"/>
    </location>
</feature>
<gene>
    <name evidence="3" type="ORF">BCR41DRAFT_393195</name>
</gene>
<feature type="compositionally biased region" description="Polar residues" evidence="1">
    <location>
        <begin position="697"/>
        <end position="706"/>
    </location>
</feature>
<feature type="region of interest" description="Disordered" evidence="1">
    <location>
        <begin position="885"/>
        <end position="933"/>
    </location>
</feature>
<dbReference type="InParanoid" id="A0A1Y2GWD6"/>
<feature type="region of interest" description="Disordered" evidence="1">
    <location>
        <begin position="525"/>
        <end position="550"/>
    </location>
</feature>
<name>A0A1Y2GWD6_9FUNG</name>
<dbReference type="RefSeq" id="XP_021884342.1">
    <property type="nucleotide sequence ID" value="XM_022028530.1"/>
</dbReference>
<organism evidence="3 4">
    <name type="scientific">Lobosporangium transversale</name>
    <dbReference type="NCBI Taxonomy" id="64571"/>
    <lineage>
        <taxon>Eukaryota</taxon>
        <taxon>Fungi</taxon>
        <taxon>Fungi incertae sedis</taxon>
        <taxon>Mucoromycota</taxon>
        <taxon>Mortierellomycotina</taxon>
        <taxon>Mortierellomycetes</taxon>
        <taxon>Mortierellales</taxon>
        <taxon>Mortierellaceae</taxon>
        <taxon>Lobosporangium</taxon>
    </lineage>
</organism>
<dbReference type="PANTHER" id="PTHR13199">
    <property type="entry name" value="GH03947P"/>
    <property type="match status" value="1"/>
</dbReference>
<feature type="compositionally biased region" description="Low complexity" evidence="1">
    <location>
        <begin position="1277"/>
        <end position="1287"/>
    </location>
</feature>
<feature type="compositionally biased region" description="Basic residues" evidence="1">
    <location>
        <begin position="961"/>
        <end position="973"/>
    </location>
</feature>
<evidence type="ECO:0000313" key="3">
    <source>
        <dbReference type="EMBL" id="ORZ26579.1"/>
    </source>
</evidence>
<feature type="compositionally biased region" description="Basic residues" evidence="1">
    <location>
        <begin position="96"/>
        <end position="106"/>
    </location>
</feature>
<dbReference type="EMBL" id="MCFF01000006">
    <property type="protein sequence ID" value="ORZ26579.1"/>
    <property type="molecule type" value="Genomic_DNA"/>
</dbReference>
<dbReference type="InterPro" id="IPR025261">
    <property type="entry name" value="Atos-like_cons_dom"/>
</dbReference>
<evidence type="ECO:0000313" key="4">
    <source>
        <dbReference type="Proteomes" id="UP000193648"/>
    </source>
</evidence>
<reference evidence="3 4" key="1">
    <citation type="submission" date="2016-07" db="EMBL/GenBank/DDBJ databases">
        <title>Pervasive Adenine N6-methylation of Active Genes in Fungi.</title>
        <authorList>
            <consortium name="DOE Joint Genome Institute"/>
            <person name="Mondo S.J."/>
            <person name="Dannebaum R.O."/>
            <person name="Kuo R.C."/>
            <person name="Labutti K."/>
            <person name="Haridas S."/>
            <person name="Kuo A."/>
            <person name="Salamov A."/>
            <person name="Ahrendt S.R."/>
            <person name="Lipzen A."/>
            <person name="Sullivan W."/>
            <person name="Andreopoulos W.B."/>
            <person name="Clum A."/>
            <person name="Lindquist E."/>
            <person name="Daum C."/>
            <person name="Ramamoorthy G.K."/>
            <person name="Gryganskyi A."/>
            <person name="Culley D."/>
            <person name="Magnuson J.K."/>
            <person name="James T.Y."/>
            <person name="O'Malley M.A."/>
            <person name="Stajich J.E."/>
            <person name="Spatafora J.W."/>
            <person name="Visel A."/>
            <person name="Grigoriev I.V."/>
        </authorList>
    </citation>
    <scope>NUCLEOTIDE SEQUENCE [LARGE SCALE GENOMIC DNA]</scope>
    <source>
        <strain evidence="3 4">NRRL 3116</strain>
    </source>
</reference>
<accession>A0A1Y2GWD6</accession>
<dbReference type="InterPro" id="IPR051506">
    <property type="entry name" value="ATOS_Transcription_Regulators"/>
</dbReference>
<feature type="region of interest" description="Disordered" evidence="1">
    <location>
        <begin position="413"/>
        <end position="461"/>
    </location>
</feature>
<feature type="region of interest" description="Disordered" evidence="1">
    <location>
        <begin position="1264"/>
        <end position="1297"/>
    </location>
</feature>
<evidence type="ECO:0000259" key="2">
    <source>
        <dbReference type="SMART" id="SM01177"/>
    </source>
</evidence>
<feature type="region of interest" description="Disordered" evidence="1">
    <location>
        <begin position="490"/>
        <end position="513"/>
    </location>
</feature>
<dbReference type="STRING" id="64571.A0A1Y2GWD6"/>
<protein>
    <recommendedName>
        <fullName evidence="2">Atos-like conserved domain-containing protein</fullName>
    </recommendedName>
</protein>
<feature type="compositionally biased region" description="Low complexity" evidence="1">
    <location>
        <begin position="535"/>
        <end position="549"/>
    </location>
</feature>
<feature type="compositionally biased region" description="Basic residues" evidence="1">
    <location>
        <begin position="414"/>
        <end position="424"/>
    </location>
</feature>
<feature type="region of interest" description="Disordered" evidence="1">
    <location>
        <begin position="61"/>
        <end position="114"/>
    </location>
</feature>
<evidence type="ECO:0000256" key="1">
    <source>
        <dbReference type="SAM" id="MobiDB-lite"/>
    </source>
</evidence>
<feature type="region of interest" description="Disordered" evidence="1">
    <location>
        <begin position="946"/>
        <end position="978"/>
    </location>
</feature>
<feature type="compositionally biased region" description="Pro residues" evidence="1">
    <location>
        <begin position="628"/>
        <end position="638"/>
    </location>
</feature>
<dbReference type="InterPro" id="IPR033473">
    <property type="entry name" value="Atos-like_C"/>
</dbReference>
<keyword evidence="4" id="KW-1185">Reference proteome</keyword>
<feature type="domain" description="Atos-like conserved" evidence="2">
    <location>
        <begin position="818"/>
        <end position="899"/>
    </location>
</feature>
<dbReference type="InterPro" id="IPR036570">
    <property type="entry name" value="HORMA_dom_sf"/>
</dbReference>
<feature type="compositionally biased region" description="Low complexity" evidence="1">
    <location>
        <begin position="496"/>
        <end position="509"/>
    </location>
</feature>
<feature type="compositionally biased region" description="Low complexity" evidence="1">
    <location>
        <begin position="1160"/>
        <end position="1184"/>
    </location>
</feature>
<sequence>MPTPNAIYSNAQQSSAAFPGISGISVSKADVVESVYNNNSNSSVKETSTPLFRDLYSHLNPQQHQQQYEQQQQHPHGHQSMHSSYSLQHLQGFTHSHGHAHGRGRTPTHSTQPGPDPAVMEFISKIGQIIVKARTTSPPISFEQPSPSLSNSAGSASDMVQNSHYHTVLLQQQNLELVLQDMDLWRNNTPVHINIFHAAQHALLERWVISYTPATGSTSGLMACTADSARGSKSSYTSYHSPKANKHLQTQSTRSSPSASGSSSPSTSASVPPKDTTDLILLLQSLYTQIRSLPLQNCLTAFGEPKAKLTKADLAYSATSAHEDITLSRHGRGYHSQITDDDAPITDPSENLYSGFTSSLKSDLPLEFVQTASLKVINFEASHMQWGCVRVTGMYDESVGGRISPEHFQDSIKIHKKKHRHSRSKSSLSGSSLEFKATAKRQQQQQQQQQKESIEPSSWASECQPIKEDISVFRHSDRNSAITPFSELQRTLARTSSSEQHQEQQQSSSDGLKINDTIALPSLSSISQQQRQDLPSSPSSPKSNPSSVSEDLFRAPLESLKRNSDKLFSSLASSLSTTTALPKNPVKDSEQGKTLHESVLEESPIPKQSDGAESMTKRQEQQIQTFQFPPPPSPPLLIPLPRKTSVSAGEDPSTTTPLSPPSFDSGLSKTPIHSGFAPFSNRFHSQHSPPYIHPTPFSYQYSHSPSPTSPLARVVTRRRSSRLSIVMTCNDDSPGATAKPQSPLAAADDNDDSQDGDASPPPNSAILQFRRRSSLQEQNHASKPPLGQSPTRSQFLRRSSLNPTLSSSFNHSDLFGSLVGSYEESILSGRMSTLPSKPLIFTAQIGVLANQDYKDCPPKLRCPKHVQLEFPAVFYDYESSFNGGHNSHHNHSHSHSHQLHHSHSFHSKGAHSYSHHYPPISPSSHHHPLSGSSYSSSPALNSYFSSAMNNSGSKPGSFPSSHHHHHHHHHHNHQTLTHAHTTAILTAQDEPILPYVGNLDLDSGFRGSKRFARMPGGMRIPLRGQVQVMIKNPNKTVVKVFLVPYDFTDMPAGTKTFLRQKYYLMGSPGLGVASATASAVVNPNSGSGNQNSNNGNNSSSGTLRYAIHLQFCCPAPGYVYLYRSIRVVFANRVPDGKENLRVVLEGLGMGSRTIAGDTGAATSTTSTAAFTTSTTPSSTSTPTPRKLEERYVKMRKGEVMFCASKRKKEKELELEPEMSMTMSMSMDGELLPLISQPPASSPALASIPRGLGLGLGLRFESNNHLSMHPHDAPYSDSNESNNNNSSSPFQHTRHQHQYNQHLPEQILDFNGQPLPSNNVSNAPYHTGIDIGQSMGIVNKSQSMDASTFEISDLSRSGSAGPFMMPSTLTAATTTNATNAATVAGESRRGTVSGCGSGSGFGSVNSLNMEKIDGDGAIGYYRMSPLSNGGSTLVKSPEMSPCLKHKPISMPMPIPMAGSSTSSLSSPILTSSHSTSAVSSPLALPLTSPILTAATTTASTSTSTVAAAAAAYLAIGRKDKSQIIGI</sequence>
<dbReference type="Pfam" id="PF13915">
    <property type="entry name" value="DUF4210"/>
    <property type="match status" value="1"/>
</dbReference>
<dbReference type="Pfam" id="PF13889">
    <property type="entry name" value="Chromosome_seg"/>
    <property type="match status" value="1"/>
</dbReference>
<dbReference type="OrthoDB" id="8625101at2759"/>
<feature type="compositionally biased region" description="Polar residues" evidence="1">
    <location>
        <begin position="80"/>
        <end position="94"/>
    </location>
</feature>
<feature type="region of interest" description="Disordered" evidence="1">
    <location>
        <begin position="573"/>
        <end position="670"/>
    </location>
</feature>